<accession>A0ABR1TES2</accession>
<evidence type="ECO:0008006" key="9">
    <source>
        <dbReference type="Google" id="ProtNLM"/>
    </source>
</evidence>
<evidence type="ECO:0000313" key="8">
    <source>
        <dbReference type="Proteomes" id="UP001444661"/>
    </source>
</evidence>
<dbReference type="InterPro" id="IPR002885">
    <property type="entry name" value="PPR_rpt"/>
</dbReference>
<dbReference type="PANTHER" id="PTHR47447">
    <property type="entry name" value="OS03G0856100 PROTEIN"/>
    <property type="match status" value="1"/>
</dbReference>
<evidence type="ECO:0000256" key="4">
    <source>
        <dbReference type="ARBA" id="ARBA00044511"/>
    </source>
</evidence>
<gene>
    <name evidence="7" type="ORF">PG993_005154</name>
</gene>
<sequence length="774" mass="86808">MSLGVKSVWRAPVCTLRAQGLSLIPRETHLRLAMLLHTGSTRLYTSNTSNGNLVRHVTRPADATDASSAPGQTADASAPERTIVGPSPSAYRRAKLRRVIKRMATFREKTGSPPSNQALVSPEIRYPSKHETERSARKHRISADRQELFDFWRAAKEQPATNWQSILNLLIKYTPQFGRLYDFKVVVGKAVAQKVLEVLTGSTAATATSTVTQRRSGCVVRTEHIDHRTEMVKLSLSGAEHPVRQALSDILKAIGSLTAVRVMDPDSKEILMDLWAQKNNEPPSIRLLGETDVALDANSLTVQKGTASERRVLPVSHYYMLNHHVKDIKRPAQWTARNFEAYISALVHGVVPRHRVGAIYGQGRETPKHKETVASILVELFQSEETQSLISTNSLHLALAFLQKGGLSLRPAARTIFDQAEVRRVPMDTQTCNLFLQGCATAGDLDGFSSTVKLMLRKGYHPNSRTWLELLHLVQDVQAKQAIVAKMERKGLARIQSTLVQVGSHMAPFKLQSCFRKLTDVAQFVLDQDRLHGPEWLTTTTLNRLLEVLGRNSQLDLCNDLLDYAAASGRVRPDVVTLNTMITHGRNVQNHVATIRSMQERWTTVHPDEITFDLLFQIAWKNRGPNQLRVIFRYASFAKQTSTNMRSKLDLLLRDDLDLSGRRVLLKTWEDIIFGQDEIRILRRKHGNHLSSYRLARRYTAQALVYEPSAGLASKLLEAYEMDRKVHAALKAGEIMTPSVRNSFMVDIPMRPRVDQGKILRLPAPSSSSSLGNE</sequence>
<comment type="function">
    <text evidence="3">Regulates mitochondrial small subunit maturation by controlling 15S rRNA 5'-end processing. Localizes to the 5' precursor of the 15S rRNA in a position that is subsequently occupied by mS47 in the mature yeast mtSSU. Uses structure and sequence-specific RNA recognition, binding to a single-stranded region of the precursor and specifically recognizing bases -6 to -1. The exchange of Ccm1 for mS47 is coupled to the irreversible removal of precursor rRNA that is accompanied by conformational changes of the mitoribosomal proteins uS5m and mS26. These conformational changes signal completion of 5'-end rRNA processing through protection of the mature 5'-end of the 15S rRNA and stabilization of mS47. The removal of the 5' precursor together with the dissociation of Ccm1 may be catalyzed by the 5'-3' exoribonuclease Pet127. Involved in the specific removal of group I introns in mitochondrial encoded transcripts.</text>
</comment>
<feature type="region of interest" description="Disordered" evidence="6">
    <location>
        <begin position="61"/>
        <end position="88"/>
    </location>
</feature>
<comment type="subunit">
    <text evidence="4">Binds to mitochondrial small subunit 15S rRNA.</text>
</comment>
<comment type="caution">
    <text evidence="7">The sequence shown here is derived from an EMBL/GenBank/DDBJ whole genome shotgun (WGS) entry which is preliminary data.</text>
</comment>
<feature type="repeat" description="PPR" evidence="5">
    <location>
        <begin position="428"/>
        <end position="462"/>
    </location>
</feature>
<evidence type="ECO:0000256" key="2">
    <source>
        <dbReference type="ARBA" id="ARBA00022737"/>
    </source>
</evidence>
<evidence type="ECO:0000256" key="1">
    <source>
        <dbReference type="ARBA" id="ARBA00006192"/>
    </source>
</evidence>
<proteinExistence type="inferred from homology"/>
<keyword evidence="8" id="KW-1185">Reference proteome</keyword>
<keyword evidence="2" id="KW-0677">Repeat</keyword>
<comment type="similarity">
    <text evidence="1">Belongs to the CCM1 family.</text>
</comment>
<evidence type="ECO:0000313" key="7">
    <source>
        <dbReference type="EMBL" id="KAK8045130.1"/>
    </source>
</evidence>
<dbReference type="InterPro" id="IPR011990">
    <property type="entry name" value="TPR-like_helical_dom_sf"/>
</dbReference>
<evidence type="ECO:0000256" key="5">
    <source>
        <dbReference type="PROSITE-ProRule" id="PRU00708"/>
    </source>
</evidence>
<dbReference type="Proteomes" id="UP001444661">
    <property type="component" value="Unassembled WGS sequence"/>
</dbReference>
<evidence type="ECO:0000256" key="6">
    <source>
        <dbReference type="SAM" id="MobiDB-lite"/>
    </source>
</evidence>
<name>A0ABR1TES2_9PEZI</name>
<dbReference type="EMBL" id="JAQQWK010000003">
    <property type="protein sequence ID" value="KAK8045130.1"/>
    <property type="molecule type" value="Genomic_DNA"/>
</dbReference>
<evidence type="ECO:0000256" key="3">
    <source>
        <dbReference type="ARBA" id="ARBA00044493"/>
    </source>
</evidence>
<dbReference type="PROSITE" id="PS51375">
    <property type="entry name" value="PPR"/>
    <property type="match status" value="1"/>
</dbReference>
<feature type="compositionally biased region" description="Polar residues" evidence="6">
    <location>
        <begin position="65"/>
        <end position="75"/>
    </location>
</feature>
<protein>
    <recommendedName>
        <fullName evidence="9">Pentatricopeptide repeat domain-containing protein</fullName>
    </recommendedName>
</protein>
<reference evidence="7 8" key="1">
    <citation type="submission" date="2023-01" db="EMBL/GenBank/DDBJ databases">
        <title>Analysis of 21 Apiospora genomes using comparative genomics revels a genus with tremendous synthesis potential of carbohydrate active enzymes and secondary metabolites.</title>
        <authorList>
            <person name="Sorensen T."/>
        </authorList>
    </citation>
    <scope>NUCLEOTIDE SEQUENCE [LARGE SCALE GENOMIC DNA]</scope>
    <source>
        <strain evidence="7 8">CBS 33761</strain>
    </source>
</reference>
<dbReference type="Gene3D" id="1.25.40.10">
    <property type="entry name" value="Tetratricopeptide repeat domain"/>
    <property type="match status" value="2"/>
</dbReference>
<dbReference type="PANTHER" id="PTHR47447:SF17">
    <property type="entry name" value="OS12G0638900 PROTEIN"/>
    <property type="match status" value="1"/>
</dbReference>
<organism evidence="7 8">
    <name type="scientific">Apiospora rasikravindrae</name>
    <dbReference type="NCBI Taxonomy" id="990691"/>
    <lineage>
        <taxon>Eukaryota</taxon>
        <taxon>Fungi</taxon>
        <taxon>Dikarya</taxon>
        <taxon>Ascomycota</taxon>
        <taxon>Pezizomycotina</taxon>
        <taxon>Sordariomycetes</taxon>
        <taxon>Xylariomycetidae</taxon>
        <taxon>Amphisphaeriales</taxon>
        <taxon>Apiosporaceae</taxon>
        <taxon>Apiospora</taxon>
    </lineage>
</organism>